<dbReference type="EMBL" id="OBMT01000005">
    <property type="protein sequence ID" value="SOC06679.1"/>
    <property type="molecule type" value="Genomic_DNA"/>
</dbReference>
<evidence type="ECO:0000256" key="1">
    <source>
        <dbReference type="ARBA" id="ARBA00004196"/>
    </source>
</evidence>
<evidence type="ECO:0000256" key="7">
    <source>
        <dbReference type="SAM" id="SignalP"/>
    </source>
</evidence>
<dbReference type="AlphaFoldDB" id="A0A285SGF7"/>
<keyword evidence="5 6" id="KW-0408">Iron</keyword>
<keyword evidence="10" id="KW-1185">Reference proteome</keyword>
<dbReference type="GO" id="GO:0004130">
    <property type="term" value="F:cytochrome-c peroxidase activity"/>
    <property type="evidence" value="ECO:0007669"/>
    <property type="project" value="TreeGrafter"/>
</dbReference>
<keyword evidence="9" id="KW-0575">Peroxidase</keyword>
<name>A0A285SGF7_9RHOB</name>
<dbReference type="Pfam" id="PF03150">
    <property type="entry name" value="CCP_MauG"/>
    <property type="match status" value="1"/>
</dbReference>
<gene>
    <name evidence="9" type="ORF">SAMN05877831_10586</name>
</gene>
<evidence type="ECO:0000256" key="3">
    <source>
        <dbReference type="ARBA" id="ARBA00022723"/>
    </source>
</evidence>
<dbReference type="GO" id="GO:0009055">
    <property type="term" value="F:electron transfer activity"/>
    <property type="evidence" value="ECO:0007669"/>
    <property type="project" value="InterPro"/>
</dbReference>
<feature type="chain" id="PRO_5012402721" evidence="7">
    <location>
        <begin position="25"/>
        <end position="445"/>
    </location>
</feature>
<dbReference type="InterPro" id="IPR009056">
    <property type="entry name" value="Cyt_c-like_dom"/>
</dbReference>
<dbReference type="RefSeq" id="WP_097069855.1">
    <property type="nucleotide sequence ID" value="NZ_OBMT01000005.1"/>
</dbReference>
<feature type="domain" description="Cytochrome c" evidence="8">
    <location>
        <begin position="260"/>
        <end position="422"/>
    </location>
</feature>
<feature type="signal peptide" evidence="7">
    <location>
        <begin position="1"/>
        <end position="24"/>
    </location>
</feature>
<dbReference type="OrthoDB" id="9805202at2"/>
<evidence type="ECO:0000313" key="9">
    <source>
        <dbReference type="EMBL" id="SOC06679.1"/>
    </source>
</evidence>
<dbReference type="GO" id="GO:0030313">
    <property type="term" value="C:cell envelope"/>
    <property type="evidence" value="ECO:0007669"/>
    <property type="project" value="UniProtKB-SubCell"/>
</dbReference>
<dbReference type="SUPFAM" id="SSF46626">
    <property type="entry name" value="Cytochrome c"/>
    <property type="match status" value="2"/>
</dbReference>
<reference evidence="10" key="1">
    <citation type="submission" date="2017-08" db="EMBL/GenBank/DDBJ databases">
        <authorList>
            <person name="Varghese N."/>
            <person name="Submissions S."/>
        </authorList>
    </citation>
    <scope>NUCLEOTIDE SEQUENCE [LARGE SCALE GENOMIC DNA]</scope>
    <source>
        <strain evidence="10">JA276</strain>
    </source>
</reference>
<evidence type="ECO:0000256" key="5">
    <source>
        <dbReference type="ARBA" id="ARBA00023004"/>
    </source>
</evidence>
<dbReference type="Gene3D" id="1.10.760.10">
    <property type="entry name" value="Cytochrome c-like domain"/>
    <property type="match status" value="2"/>
</dbReference>
<dbReference type="PROSITE" id="PS51007">
    <property type="entry name" value="CYTC"/>
    <property type="match status" value="1"/>
</dbReference>
<sequence length="445" mass="47243">MGTAVSSAARQALLLLFMASGAQAQALPPPLTEADFFPVNMEEARLGQLLFYDPILSGNRNISCAGCHHPRFGTSDGLSLGLGEGAVDLGAARHVTAENTPEQRIPRNSPALFNLGAREVTHLFHDGRIGVDPSRPSGMRTPMDEEMVTGFASVLSAQTMFPVLSPDEMAGHYNENEVAKAVRSGFITGENGAWSRISARVAAVPAYQAAFENAYPEIAAGRPLAFTDISNAIAQFVAFEWRSDTSPFDAVLRGEAAFAPEAAAGADLFYGAAGCSMCHSGPLLSDQGFHAMGAPQLGPGKAERFERHSRDEGRFRVTGHAEDMFAFRTPSLRNVMETGPWGHAGSHRDLATFLADHARRGDALAGYDRAQAVLPDLPKTKPDWAEMETPDDLAAIRAAAGPGQALRPADVAALMAFLATLSDPVALKGRLGIPETVPSGLPVER</sequence>
<dbReference type="InterPro" id="IPR036909">
    <property type="entry name" value="Cyt_c-like_dom_sf"/>
</dbReference>
<dbReference type="InterPro" id="IPR004852">
    <property type="entry name" value="Di-haem_cyt_c_peroxidsae"/>
</dbReference>
<keyword evidence="3 6" id="KW-0479">Metal-binding</keyword>
<keyword evidence="4" id="KW-0560">Oxidoreductase</keyword>
<keyword evidence="7" id="KW-0732">Signal</keyword>
<dbReference type="GO" id="GO:0046872">
    <property type="term" value="F:metal ion binding"/>
    <property type="evidence" value="ECO:0007669"/>
    <property type="project" value="UniProtKB-KW"/>
</dbReference>
<accession>A0A285SGF7</accession>
<dbReference type="InterPro" id="IPR051395">
    <property type="entry name" value="Cytochrome_c_Peroxidase/MauG"/>
</dbReference>
<evidence type="ECO:0000313" key="10">
    <source>
        <dbReference type="Proteomes" id="UP000219111"/>
    </source>
</evidence>
<dbReference type="PANTHER" id="PTHR30600">
    <property type="entry name" value="CYTOCHROME C PEROXIDASE-RELATED"/>
    <property type="match status" value="1"/>
</dbReference>
<proteinExistence type="predicted"/>
<organism evidence="9 10">
    <name type="scientific">Rhodobacter maris</name>
    <dbReference type="NCBI Taxonomy" id="446682"/>
    <lineage>
        <taxon>Bacteria</taxon>
        <taxon>Pseudomonadati</taxon>
        <taxon>Pseudomonadota</taxon>
        <taxon>Alphaproteobacteria</taxon>
        <taxon>Rhodobacterales</taxon>
        <taxon>Rhodobacter group</taxon>
        <taxon>Rhodobacter</taxon>
    </lineage>
</organism>
<protein>
    <submittedName>
        <fullName evidence="9">Cytochrome c peroxidase</fullName>
    </submittedName>
</protein>
<keyword evidence="2 6" id="KW-0349">Heme</keyword>
<evidence type="ECO:0000256" key="6">
    <source>
        <dbReference type="PROSITE-ProRule" id="PRU00433"/>
    </source>
</evidence>
<evidence type="ECO:0000256" key="4">
    <source>
        <dbReference type="ARBA" id="ARBA00023002"/>
    </source>
</evidence>
<evidence type="ECO:0000256" key="2">
    <source>
        <dbReference type="ARBA" id="ARBA00022617"/>
    </source>
</evidence>
<dbReference type="GO" id="GO:0020037">
    <property type="term" value="F:heme binding"/>
    <property type="evidence" value="ECO:0007669"/>
    <property type="project" value="InterPro"/>
</dbReference>
<comment type="subcellular location">
    <subcellularLocation>
        <location evidence="1">Cell envelope</location>
    </subcellularLocation>
</comment>
<dbReference type="Proteomes" id="UP000219111">
    <property type="component" value="Unassembled WGS sequence"/>
</dbReference>
<evidence type="ECO:0000259" key="8">
    <source>
        <dbReference type="PROSITE" id="PS51007"/>
    </source>
</evidence>